<sequence length="587" mass="61027">MATGQLPDQVREFAKYLKILLAQLDPGAGWCGVFWSRDPEGMQACLDGAEVPPWDVVEALLHDLAAGYGTQAAERETGLARELHSASLNAYDARPGGRELLGERLDMMLTEQRFAVERQAELARSLETAATPDEAERLNRDLAWVRDDHERATARCAELRQRIERLDRADQPQWVDFGTPVSDDFAGEEADRFEGRTDGGAEGQVPVGFGGGLVGGAGVEAFDGSGGVGDTGGFGGSAALDAGAPTTAFGARAAAGSGAPAGQLELDGTAPEPGLRAPEFGDFAADGSASPPDSRTLSVDADTHAHAHPVADSDSGIDSGIDSADFDSFDSRDAAGFGSAPVPDPGAPPARAPKQGRKARDTSRRPRRLRGARFAGSSGSDDGVAAGGGVAPPEPPPQPPATVGRDLVPPGREADRATADVVAALIKLRGEGRSGEAHGVLVEAAGWPAARLPALAGELHRAGLGADWSTLLWEAASLPPEPLVALADALAGAGRAEDCRKLLRQGVSRPASEIAEAVLALLDAGREREARALLDAYLRVRTAEDAAGCAHSDPYRLIPLLLETARGVSEECHWDLVHALRVAGFSA</sequence>
<evidence type="ECO:0000313" key="2">
    <source>
        <dbReference type="EMBL" id="MFH8548902.1"/>
    </source>
</evidence>
<evidence type="ECO:0008006" key="4">
    <source>
        <dbReference type="Google" id="ProtNLM"/>
    </source>
</evidence>
<organism evidence="2 3">
    <name type="scientific">Streptomyces longisporoflavus</name>
    <dbReference type="NCBI Taxonomy" id="28044"/>
    <lineage>
        <taxon>Bacteria</taxon>
        <taxon>Bacillati</taxon>
        <taxon>Actinomycetota</taxon>
        <taxon>Actinomycetes</taxon>
        <taxon>Kitasatosporales</taxon>
        <taxon>Streptomycetaceae</taxon>
        <taxon>Streptomyces</taxon>
    </lineage>
</organism>
<evidence type="ECO:0000313" key="3">
    <source>
        <dbReference type="Proteomes" id="UP001610818"/>
    </source>
</evidence>
<comment type="caution">
    <text evidence="2">The sequence shown here is derived from an EMBL/GenBank/DDBJ whole genome shotgun (WGS) entry which is preliminary data.</text>
</comment>
<accession>A0ABW7QVA6</accession>
<dbReference type="RefSeq" id="WP_397715371.1">
    <property type="nucleotide sequence ID" value="NZ_JBIRGN010000005.1"/>
</dbReference>
<feature type="compositionally biased region" description="Basic and acidic residues" evidence="1">
    <location>
        <begin position="301"/>
        <end position="311"/>
    </location>
</feature>
<proteinExistence type="predicted"/>
<feature type="compositionally biased region" description="Low complexity" evidence="1">
    <location>
        <begin position="312"/>
        <end position="323"/>
    </location>
</feature>
<evidence type="ECO:0000256" key="1">
    <source>
        <dbReference type="SAM" id="MobiDB-lite"/>
    </source>
</evidence>
<protein>
    <recommendedName>
        <fullName evidence="4">UL36 very large tegument protein</fullName>
    </recommendedName>
</protein>
<feature type="region of interest" description="Disordered" evidence="1">
    <location>
        <begin position="258"/>
        <end position="413"/>
    </location>
</feature>
<dbReference type="EMBL" id="JBIRGQ010000005">
    <property type="protein sequence ID" value="MFH8548902.1"/>
    <property type="molecule type" value="Genomic_DNA"/>
</dbReference>
<feature type="compositionally biased region" description="Low complexity" evidence="1">
    <location>
        <begin position="372"/>
        <end position="384"/>
    </location>
</feature>
<name>A0ABW7QVA6_9ACTN</name>
<keyword evidence="3" id="KW-1185">Reference proteome</keyword>
<gene>
    <name evidence="2" type="ORF">ACH4F9_28190</name>
</gene>
<dbReference type="Proteomes" id="UP001610818">
    <property type="component" value="Unassembled WGS sequence"/>
</dbReference>
<reference evidence="2 3" key="1">
    <citation type="submission" date="2024-10" db="EMBL/GenBank/DDBJ databases">
        <title>The Natural Products Discovery Center: Release of the First 8490 Sequenced Strains for Exploring Actinobacteria Biosynthetic Diversity.</title>
        <authorList>
            <person name="Kalkreuter E."/>
            <person name="Kautsar S.A."/>
            <person name="Yang D."/>
            <person name="Bader C.D."/>
            <person name="Teijaro C.N."/>
            <person name="Fluegel L."/>
            <person name="Davis C.M."/>
            <person name="Simpson J.R."/>
            <person name="Lauterbach L."/>
            <person name="Steele A.D."/>
            <person name="Gui C."/>
            <person name="Meng S."/>
            <person name="Li G."/>
            <person name="Viehrig K."/>
            <person name="Ye F."/>
            <person name="Su P."/>
            <person name="Kiefer A.F."/>
            <person name="Nichols A."/>
            <person name="Cepeda A.J."/>
            <person name="Yan W."/>
            <person name="Fan B."/>
            <person name="Jiang Y."/>
            <person name="Adhikari A."/>
            <person name="Zheng C.-J."/>
            <person name="Schuster L."/>
            <person name="Cowan T.M."/>
            <person name="Smanski M.J."/>
            <person name="Chevrette M.G."/>
            <person name="De Carvalho L.P.S."/>
            <person name="Shen B."/>
        </authorList>
    </citation>
    <scope>NUCLEOTIDE SEQUENCE [LARGE SCALE GENOMIC DNA]</scope>
    <source>
        <strain evidence="2 3">NPDC017990</strain>
    </source>
</reference>
<feature type="compositionally biased region" description="Pro residues" evidence="1">
    <location>
        <begin position="342"/>
        <end position="351"/>
    </location>
</feature>